<dbReference type="EMBL" id="CP024608">
    <property type="protein sequence ID" value="ATQ78053.1"/>
    <property type="molecule type" value="Genomic_DNA"/>
</dbReference>
<dbReference type="KEGG" id="mass:CR152_28755"/>
<evidence type="ECO:0000313" key="2">
    <source>
        <dbReference type="EMBL" id="ATQ78053.1"/>
    </source>
</evidence>
<feature type="transmembrane region" description="Helical" evidence="1">
    <location>
        <begin position="88"/>
        <end position="107"/>
    </location>
</feature>
<proteinExistence type="predicted"/>
<keyword evidence="1" id="KW-0472">Membrane</keyword>
<keyword evidence="1" id="KW-1133">Transmembrane helix</keyword>
<sequence>MLIVWGKRTYGAVHKVGDTSVKTVFGHLWYLPLFPMSSHYVDGKTGASFELNNMNVRSVLCGYMRVWLPVVFLFFLMSFQARHTGIKVFSGLAMFLMVALVIGSYIFDKKVVSPSTVQVRNMMKRHFGVAVDPYQCLTSLQMEIDERMRAHSSDSLDAFWYKNLLNAPASRPEIVELAVLRARCDQHDQPLQQLALQKLPGVRLVA</sequence>
<reference evidence="2" key="1">
    <citation type="submission" date="2017-10" db="EMBL/GenBank/DDBJ databases">
        <title>Massilia psychrophilum sp. nov., a novel purple-pigmented bacterium isolated from Tianshan glacier, Xinjiang Municipality, China.</title>
        <authorList>
            <person name="Wang H."/>
        </authorList>
    </citation>
    <scope>NUCLEOTIDE SEQUENCE [LARGE SCALE GENOMIC DNA]</scope>
    <source>
        <strain evidence="2">B2</strain>
    </source>
</reference>
<accession>A0A2D2DSV6</accession>
<organism evidence="2 3">
    <name type="scientific">Massilia violaceinigra</name>
    <dbReference type="NCBI Taxonomy" id="2045208"/>
    <lineage>
        <taxon>Bacteria</taxon>
        <taxon>Pseudomonadati</taxon>
        <taxon>Pseudomonadota</taxon>
        <taxon>Betaproteobacteria</taxon>
        <taxon>Burkholderiales</taxon>
        <taxon>Oxalobacteraceae</taxon>
        <taxon>Telluria group</taxon>
        <taxon>Massilia</taxon>
    </lineage>
</organism>
<evidence type="ECO:0000313" key="3">
    <source>
        <dbReference type="Proteomes" id="UP000229897"/>
    </source>
</evidence>
<evidence type="ECO:0000256" key="1">
    <source>
        <dbReference type="SAM" id="Phobius"/>
    </source>
</evidence>
<name>A0A2D2DSV6_9BURK</name>
<dbReference type="Proteomes" id="UP000229897">
    <property type="component" value="Chromosome"/>
</dbReference>
<feature type="transmembrane region" description="Helical" evidence="1">
    <location>
        <begin position="56"/>
        <end position="76"/>
    </location>
</feature>
<dbReference type="AlphaFoldDB" id="A0A2D2DSV6"/>
<keyword evidence="1" id="KW-0812">Transmembrane</keyword>
<protein>
    <submittedName>
        <fullName evidence="2">Uncharacterized protein</fullName>
    </submittedName>
</protein>
<keyword evidence="3" id="KW-1185">Reference proteome</keyword>
<gene>
    <name evidence="2" type="ORF">CR152_28755</name>
</gene>